<accession>A0ACC0J864</accession>
<protein>
    <submittedName>
        <fullName evidence="1">Uncharacterized protein</fullName>
    </submittedName>
</protein>
<dbReference type="EMBL" id="CM046114">
    <property type="protein sequence ID" value="KAI8420302.1"/>
    <property type="molecule type" value="Genomic_DNA"/>
</dbReference>
<dbReference type="Proteomes" id="UP001064048">
    <property type="component" value="Chromosome 14"/>
</dbReference>
<proteinExistence type="predicted"/>
<reference evidence="1 2" key="1">
    <citation type="journal article" date="2022" name="Genome Biol. Evol.">
        <title>The Spruce Budworm Genome: Reconstructing the Evolutionary History of Antifreeze Proteins.</title>
        <authorList>
            <person name="Beliveau C."/>
            <person name="Gagne P."/>
            <person name="Picq S."/>
            <person name="Vernygora O."/>
            <person name="Keeling C.I."/>
            <person name="Pinkney K."/>
            <person name="Doucet D."/>
            <person name="Wen F."/>
            <person name="Johnston J.S."/>
            <person name="Maaroufi H."/>
            <person name="Boyle B."/>
            <person name="Laroche J."/>
            <person name="Dewar K."/>
            <person name="Juretic N."/>
            <person name="Blackburn G."/>
            <person name="Nisole A."/>
            <person name="Brunet B."/>
            <person name="Brandao M."/>
            <person name="Lumley L."/>
            <person name="Duan J."/>
            <person name="Quan G."/>
            <person name="Lucarotti C.J."/>
            <person name="Roe A.D."/>
            <person name="Sperling F.A.H."/>
            <person name="Levesque R.C."/>
            <person name="Cusson M."/>
        </authorList>
    </citation>
    <scope>NUCLEOTIDE SEQUENCE [LARGE SCALE GENOMIC DNA]</scope>
    <source>
        <strain evidence="1">Glfc:IPQL:Cfum</strain>
    </source>
</reference>
<keyword evidence="2" id="KW-1185">Reference proteome</keyword>
<gene>
    <name evidence="1" type="ORF">MSG28_008831</name>
</gene>
<evidence type="ECO:0000313" key="1">
    <source>
        <dbReference type="EMBL" id="KAI8420302.1"/>
    </source>
</evidence>
<evidence type="ECO:0000313" key="2">
    <source>
        <dbReference type="Proteomes" id="UP001064048"/>
    </source>
</evidence>
<sequence>MKLNWNNYLIAGIMFAMTVETAKASIVDECSTIDNLNEEKLLNLGKLIIPELEGKSKGEAGKICVVGGSTEYTGAPYFAALSSLKIGADLVYVFTTENAAPIIKSYSPDLIVYPYLNSKNLPKMSSLLHKMDIIIIGPGLGREDDTIKITYEIIEACKLLKKPLIIDADGLYAVSKNLTIIKNYPLPGAILTPNNQEAKRFITAISSNSTWYTFWGDHVSVLHKGGEDHYYSSIASFDWTLSKGGSGRRAGGQGDILSGSLGTFYTWALKYDLCDNEKSVQLAQSVAVYAAARFTRMCNQKAFAIYGRSMTASDMLNQIHSSFDDVFV</sequence>
<name>A0ACC0J864_CHOFU</name>
<organism evidence="1 2">
    <name type="scientific">Choristoneura fumiferana</name>
    <name type="common">Spruce budworm moth</name>
    <name type="synonym">Archips fumiferana</name>
    <dbReference type="NCBI Taxonomy" id="7141"/>
    <lineage>
        <taxon>Eukaryota</taxon>
        <taxon>Metazoa</taxon>
        <taxon>Ecdysozoa</taxon>
        <taxon>Arthropoda</taxon>
        <taxon>Hexapoda</taxon>
        <taxon>Insecta</taxon>
        <taxon>Pterygota</taxon>
        <taxon>Neoptera</taxon>
        <taxon>Endopterygota</taxon>
        <taxon>Lepidoptera</taxon>
        <taxon>Glossata</taxon>
        <taxon>Ditrysia</taxon>
        <taxon>Tortricoidea</taxon>
        <taxon>Tortricidae</taxon>
        <taxon>Tortricinae</taxon>
        <taxon>Choristoneura</taxon>
    </lineage>
</organism>
<comment type="caution">
    <text evidence="1">The sequence shown here is derived from an EMBL/GenBank/DDBJ whole genome shotgun (WGS) entry which is preliminary data.</text>
</comment>